<protein>
    <recommendedName>
        <fullName evidence="4">Bacteriocin-type signal sequence-containing protein</fullName>
    </recommendedName>
</protein>
<name>A0A1I0RSG1_9FLAO</name>
<dbReference type="NCBIfam" id="NF047798">
    <property type="entry name" value="leader_Chryseo"/>
    <property type="match status" value="1"/>
</dbReference>
<dbReference type="EMBL" id="FOIU01000002">
    <property type="protein sequence ID" value="SEW44288.1"/>
    <property type="molecule type" value="Genomic_DNA"/>
</dbReference>
<feature type="region of interest" description="Disordered" evidence="1">
    <location>
        <begin position="1"/>
        <end position="21"/>
    </location>
</feature>
<gene>
    <name evidence="2" type="ORF">SAMN05421841_3169</name>
</gene>
<dbReference type="Proteomes" id="UP000199469">
    <property type="component" value="Unassembled WGS sequence"/>
</dbReference>
<keyword evidence="3" id="KW-1185">Reference proteome</keyword>
<dbReference type="STRING" id="356305.SAMN05421841_3169"/>
<dbReference type="RefSeq" id="WP_170835724.1">
    <property type="nucleotide sequence ID" value="NZ_FOIU01000002.1"/>
</dbReference>
<proteinExistence type="predicted"/>
<reference evidence="3" key="1">
    <citation type="submission" date="2016-10" db="EMBL/GenBank/DDBJ databases">
        <authorList>
            <person name="Varghese N."/>
            <person name="Submissions S."/>
        </authorList>
    </citation>
    <scope>NUCLEOTIDE SEQUENCE [LARGE SCALE GENOMIC DNA]</scope>
    <source>
        <strain evidence="3">DSM 17724</strain>
    </source>
</reference>
<evidence type="ECO:0000313" key="2">
    <source>
        <dbReference type="EMBL" id="SEW44288.1"/>
    </source>
</evidence>
<accession>A0A1I0RSG1</accession>
<dbReference type="AlphaFoldDB" id="A0A1I0RSG1"/>
<dbReference type="InterPro" id="IPR058074">
    <property type="entry name" value="Bacteriocin-like"/>
</dbReference>
<organism evidence="2 3">
    <name type="scientific">Chryseobacterium wanjuense</name>
    <dbReference type="NCBI Taxonomy" id="356305"/>
    <lineage>
        <taxon>Bacteria</taxon>
        <taxon>Pseudomonadati</taxon>
        <taxon>Bacteroidota</taxon>
        <taxon>Flavobacteriia</taxon>
        <taxon>Flavobacteriales</taxon>
        <taxon>Weeksellaceae</taxon>
        <taxon>Chryseobacterium group</taxon>
        <taxon>Chryseobacterium</taxon>
    </lineage>
</organism>
<sequence length="53" mass="5690">MKNLKKLSKGQLKSISGAGGIKLPEPEFCMYACNGMVICAACSDDFKCPDDTM</sequence>
<evidence type="ECO:0000313" key="3">
    <source>
        <dbReference type="Proteomes" id="UP000199469"/>
    </source>
</evidence>
<evidence type="ECO:0000256" key="1">
    <source>
        <dbReference type="SAM" id="MobiDB-lite"/>
    </source>
</evidence>
<evidence type="ECO:0008006" key="4">
    <source>
        <dbReference type="Google" id="ProtNLM"/>
    </source>
</evidence>